<feature type="chain" id="PRO_5046839834" evidence="2">
    <location>
        <begin position="19"/>
        <end position="284"/>
    </location>
</feature>
<feature type="domain" description="Secretion system C-terminal sorting" evidence="3">
    <location>
        <begin position="210"/>
        <end position="282"/>
    </location>
</feature>
<feature type="signal peptide" evidence="2">
    <location>
        <begin position="1"/>
        <end position="18"/>
    </location>
</feature>
<gene>
    <name evidence="4" type="ORF">LXD69_15160</name>
</gene>
<dbReference type="EMBL" id="CP090145">
    <property type="protein sequence ID" value="UOX33368.1"/>
    <property type="molecule type" value="Genomic_DNA"/>
</dbReference>
<proteinExistence type="predicted"/>
<sequence>MKKLLLLLMINYLSISNAQVLNEDFEGGIFPPTGWTTDNTNPSRPWGLTTTIFDGDANLQNTYNINGTSAAIDWIAANNDANLISPTFSLVGYSSANFNFNVIVGWSYMINQDLGDLVAKVSNDGGTTWTQVWSEDTETGFTDDNDNNPDSDLYNTVAVTIDMTSYLGQSNLKVKFQYTGNDADAVSIDDIVVDGNLSSNTFFTSNFISYPNPVSSNLSINNLNNNVINSITISDLNGRTIENIKYNNMDLANFEINTSNLNSGIYILRIDSQEGIATKKIIKR</sequence>
<evidence type="ECO:0000313" key="4">
    <source>
        <dbReference type="EMBL" id="UOX33368.1"/>
    </source>
</evidence>
<evidence type="ECO:0000256" key="1">
    <source>
        <dbReference type="ARBA" id="ARBA00022729"/>
    </source>
</evidence>
<dbReference type="Pfam" id="PF18962">
    <property type="entry name" value="Por_Secre_tail"/>
    <property type="match status" value="1"/>
</dbReference>
<evidence type="ECO:0000313" key="5">
    <source>
        <dbReference type="Proteomes" id="UP000830454"/>
    </source>
</evidence>
<protein>
    <submittedName>
        <fullName evidence="4">T9SS type A sorting domain-containing protein</fullName>
    </submittedName>
</protein>
<keyword evidence="1 2" id="KW-0732">Signal</keyword>
<dbReference type="Proteomes" id="UP000830454">
    <property type="component" value="Chromosome"/>
</dbReference>
<keyword evidence="5" id="KW-1185">Reference proteome</keyword>
<dbReference type="Gene3D" id="2.60.120.260">
    <property type="entry name" value="Galactose-binding domain-like"/>
    <property type="match status" value="1"/>
</dbReference>
<evidence type="ECO:0000256" key="2">
    <source>
        <dbReference type="SAM" id="SignalP"/>
    </source>
</evidence>
<dbReference type="RefSeq" id="WP_246916000.1">
    <property type="nucleotide sequence ID" value="NZ_CP090145.1"/>
</dbReference>
<evidence type="ECO:0000259" key="3">
    <source>
        <dbReference type="Pfam" id="PF18962"/>
    </source>
</evidence>
<name>A0ABY4HLB4_9FLAO</name>
<reference evidence="4" key="2">
    <citation type="submission" date="2022-04" db="EMBL/GenBank/DDBJ databases">
        <title>Complete Genome Sequence of Flavobacterium sediminilitoris YSM-43, Isolated from a Tidal Sediment.</title>
        <authorList>
            <person name="Lee P.A."/>
        </authorList>
    </citation>
    <scope>NUCLEOTIDE SEQUENCE</scope>
    <source>
        <strain evidence="4">YSM-43</strain>
    </source>
</reference>
<organism evidence="4 5">
    <name type="scientific">Flavobacterium sediminilitoris</name>
    <dbReference type="NCBI Taxonomy" id="2024526"/>
    <lineage>
        <taxon>Bacteria</taxon>
        <taxon>Pseudomonadati</taxon>
        <taxon>Bacteroidota</taxon>
        <taxon>Flavobacteriia</taxon>
        <taxon>Flavobacteriales</taxon>
        <taxon>Flavobacteriaceae</taxon>
        <taxon>Flavobacterium</taxon>
    </lineage>
</organism>
<dbReference type="NCBIfam" id="TIGR04183">
    <property type="entry name" value="Por_Secre_tail"/>
    <property type="match status" value="1"/>
</dbReference>
<accession>A0ABY4HLB4</accession>
<dbReference type="InterPro" id="IPR026444">
    <property type="entry name" value="Secre_tail"/>
</dbReference>
<reference evidence="4" key="1">
    <citation type="submission" date="2021-12" db="EMBL/GenBank/DDBJ databases">
        <authorList>
            <person name="Cha I.-T."/>
            <person name="Lee K.-E."/>
            <person name="Park S.-J."/>
        </authorList>
    </citation>
    <scope>NUCLEOTIDE SEQUENCE</scope>
    <source>
        <strain evidence="4">YSM-43</strain>
    </source>
</reference>